<name>A0AA43PDA6_9LACT</name>
<keyword evidence="2" id="KW-0964">Secreted</keyword>
<evidence type="ECO:0000256" key="3">
    <source>
        <dbReference type="ARBA" id="ARBA00022729"/>
    </source>
</evidence>
<protein>
    <submittedName>
        <fullName evidence="8">LPXTG cell wall anchor domain-containing protein</fullName>
    </submittedName>
</protein>
<dbReference type="AlphaFoldDB" id="A0AA43PDA6"/>
<reference evidence="8" key="1">
    <citation type="submission" date="2023-04" db="EMBL/GenBank/DDBJ databases">
        <title>Genomic analysis of Lactococcus garvieae isolates.</title>
        <authorList>
            <person name="Zhanghang C."/>
        </authorList>
    </citation>
    <scope>NUCLEOTIDE SEQUENCE</scope>
    <source>
        <strain evidence="8">ZB-1</strain>
    </source>
</reference>
<keyword evidence="6" id="KW-0812">Transmembrane</keyword>
<keyword evidence="4" id="KW-0572">Peptidoglycan-anchor</keyword>
<evidence type="ECO:0000313" key="9">
    <source>
        <dbReference type="Proteomes" id="UP001157396"/>
    </source>
</evidence>
<evidence type="ECO:0000259" key="7">
    <source>
        <dbReference type="PROSITE" id="PS50847"/>
    </source>
</evidence>
<feature type="region of interest" description="Disordered" evidence="5">
    <location>
        <begin position="424"/>
        <end position="468"/>
    </location>
</feature>
<keyword evidence="3" id="KW-0732">Signal</keyword>
<evidence type="ECO:0000256" key="1">
    <source>
        <dbReference type="ARBA" id="ARBA00022512"/>
    </source>
</evidence>
<keyword evidence="1" id="KW-0134">Cell wall</keyword>
<sequence length="539" mass="61033">MISRKTTHKVIRAAALGILLGANTKGVGNIIVKANSKRSDESSLIIPADLSAALENDFEYIFALQEKLQASQIQWSLDLEINYRNTIDLYLQELYLYNQKLVEFKAKVDYYQNAQNSLSKEELDILFDGLELDYEILKEAHAFILADYNLLNLIKEQRSQFFEGEDITSWILAQMGFDYESGLLYQVNYSYSPAEWRRIFEQAGNYNWTSKGHADIFDMSISLIGNPENSIPSFCAYLGSHHFAGEGTGNTGVGYLLDVSPFDNDFASQGGRDMTPEQYARIISAYNYLYDTFGQLDGNYRAITQVTTWMLLDDQFTFETIQEGEGGSLEVLDQNNHITSFGGLTQQEIEIIEETLIAVNQGYQGKGQIYAFLYLVGVGEDGESLADPMQAQPQIVPIYTTDVPLIADYLPPEFVEFKSVRYNEPKEQEKEKEREREKEIVVKKQEKKKDAPKQLKGETPLPPLHVEVNPSAPSVQISEIKMNQLLAENQKVQELREALPETGEKDKNLVLIGAGTVGLTAVLMALYRKNEKNRFINKK</sequence>
<gene>
    <name evidence="8" type="ORF">QHR29_03655</name>
</gene>
<dbReference type="PROSITE" id="PS50847">
    <property type="entry name" value="GRAM_POS_ANCHORING"/>
    <property type="match status" value="1"/>
</dbReference>
<feature type="domain" description="Gram-positive cocci surface proteins LPxTG" evidence="7">
    <location>
        <begin position="499"/>
        <end position="538"/>
    </location>
</feature>
<evidence type="ECO:0000256" key="5">
    <source>
        <dbReference type="SAM" id="MobiDB-lite"/>
    </source>
</evidence>
<dbReference type="EMBL" id="JARYTV010000002">
    <property type="protein sequence ID" value="MDH7959565.1"/>
    <property type="molecule type" value="Genomic_DNA"/>
</dbReference>
<dbReference type="Proteomes" id="UP001157396">
    <property type="component" value="Unassembled WGS sequence"/>
</dbReference>
<dbReference type="InterPro" id="IPR019931">
    <property type="entry name" value="LPXTG_anchor"/>
</dbReference>
<accession>A0AA43PDA6</accession>
<keyword evidence="6" id="KW-0472">Membrane</keyword>
<keyword evidence="6" id="KW-1133">Transmembrane helix</keyword>
<dbReference type="NCBIfam" id="TIGR01167">
    <property type="entry name" value="LPXTG_anchor"/>
    <property type="match status" value="1"/>
</dbReference>
<organism evidence="8 9">
    <name type="scientific">Lactococcus garvieae</name>
    <dbReference type="NCBI Taxonomy" id="1363"/>
    <lineage>
        <taxon>Bacteria</taxon>
        <taxon>Bacillati</taxon>
        <taxon>Bacillota</taxon>
        <taxon>Bacilli</taxon>
        <taxon>Lactobacillales</taxon>
        <taxon>Streptococcaceae</taxon>
        <taxon>Lactococcus</taxon>
    </lineage>
</organism>
<proteinExistence type="predicted"/>
<evidence type="ECO:0000313" key="8">
    <source>
        <dbReference type="EMBL" id="MDH7959565.1"/>
    </source>
</evidence>
<evidence type="ECO:0000256" key="2">
    <source>
        <dbReference type="ARBA" id="ARBA00022525"/>
    </source>
</evidence>
<feature type="transmembrane region" description="Helical" evidence="6">
    <location>
        <begin position="509"/>
        <end position="527"/>
    </location>
</feature>
<dbReference type="RefSeq" id="WP_265149250.1">
    <property type="nucleotide sequence ID" value="NZ_AP026069.1"/>
</dbReference>
<feature type="compositionally biased region" description="Basic and acidic residues" evidence="5">
    <location>
        <begin position="424"/>
        <end position="456"/>
    </location>
</feature>
<comment type="caution">
    <text evidence="8">The sequence shown here is derived from an EMBL/GenBank/DDBJ whole genome shotgun (WGS) entry which is preliminary data.</text>
</comment>
<evidence type="ECO:0000256" key="4">
    <source>
        <dbReference type="ARBA" id="ARBA00023088"/>
    </source>
</evidence>
<evidence type="ECO:0000256" key="6">
    <source>
        <dbReference type="SAM" id="Phobius"/>
    </source>
</evidence>